<comment type="caution">
    <text evidence="1">The sequence shown here is derived from an EMBL/GenBank/DDBJ whole genome shotgun (WGS) entry which is preliminary data.</text>
</comment>
<protein>
    <submittedName>
        <fullName evidence="1">Uncharacterized protein</fullName>
    </submittedName>
</protein>
<sequence length="234" mass="26548">LSATVALNISELIQPAWSPQHSLGLSSNVATGKKYFVWFMLTGEQHRKVSDYLPTEKFLLRSQYHDGGLHKGSGQLLCSRTHGEKKRGCWSGALLCVCSRARTLLFFPKIRKLIAGATRSLRVPAPTYPRRSERLLPYVRQHQQQSDRSTCSVRKPLSEAFGPEKKNMFHDVSIAIASLHLRKQQTRRAQDRLKSGKLCRATSGAHRSRHDVCGTDLKLCNERLWRDLTRKTKG</sequence>
<dbReference type="EMBL" id="BDGG01000011">
    <property type="protein sequence ID" value="GAV05147.1"/>
    <property type="molecule type" value="Genomic_DNA"/>
</dbReference>
<reference evidence="1 2" key="1">
    <citation type="journal article" date="2016" name="Nat. Commun.">
        <title>Extremotolerant tardigrade genome and improved radiotolerance of human cultured cells by tardigrade-unique protein.</title>
        <authorList>
            <person name="Hashimoto T."/>
            <person name="Horikawa D.D."/>
            <person name="Saito Y."/>
            <person name="Kuwahara H."/>
            <person name="Kozuka-Hata H."/>
            <person name="Shin-I T."/>
            <person name="Minakuchi Y."/>
            <person name="Ohishi K."/>
            <person name="Motoyama A."/>
            <person name="Aizu T."/>
            <person name="Enomoto A."/>
            <person name="Kondo K."/>
            <person name="Tanaka S."/>
            <person name="Hara Y."/>
            <person name="Koshikawa S."/>
            <person name="Sagara H."/>
            <person name="Miura T."/>
            <person name="Yokobori S."/>
            <person name="Miyagawa K."/>
            <person name="Suzuki Y."/>
            <person name="Kubo T."/>
            <person name="Oyama M."/>
            <person name="Kohara Y."/>
            <person name="Fujiyama A."/>
            <person name="Arakawa K."/>
            <person name="Katayama T."/>
            <person name="Toyoda A."/>
            <person name="Kunieda T."/>
        </authorList>
    </citation>
    <scope>NUCLEOTIDE SEQUENCE [LARGE SCALE GENOMIC DNA]</scope>
    <source>
        <strain evidence="1 2">YOKOZUNA-1</strain>
    </source>
</reference>
<organism evidence="1 2">
    <name type="scientific">Ramazzottius varieornatus</name>
    <name type="common">Water bear</name>
    <name type="synonym">Tardigrade</name>
    <dbReference type="NCBI Taxonomy" id="947166"/>
    <lineage>
        <taxon>Eukaryota</taxon>
        <taxon>Metazoa</taxon>
        <taxon>Ecdysozoa</taxon>
        <taxon>Tardigrada</taxon>
        <taxon>Eutardigrada</taxon>
        <taxon>Parachela</taxon>
        <taxon>Hypsibioidea</taxon>
        <taxon>Ramazzottiidae</taxon>
        <taxon>Ramazzottius</taxon>
    </lineage>
</organism>
<feature type="non-terminal residue" evidence="1">
    <location>
        <position position="1"/>
    </location>
</feature>
<evidence type="ECO:0000313" key="2">
    <source>
        <dbReference type="Proteomes" id="UP000186922"/>
    </source>
</evidence>
<gene>
    <name evidence="1" type="primary">RvY_15321-1</name>
    <name evidence="1" type="synonym">RvY_15321.1</name>
    <name evidence="1" type="ORF">RvY_15321</name>
</gene>
<name>A0A1D1VUH4_RAMVA</name>
<accession>A0A1D1VUH4</accession>
<dbReference type="Proteomes" id="UP000186922">
    <property type="component" value="Unassembled WGS sequence"/>
</dbReference>
<dbReference type="AlphaFoldDB" id="A0A1D1VUH4"/>
<proteinExistence type="predicted"/>
<keyword evidence="2" id="KW-1185">Reference proteome</keyword>
<evidence type="ECO:0000313" key="1">
    <source>
        <dbReference type="EMBL" id="GAV05147.1"/>
    </source>
</evidence>